<dbReference type="Pfam" id="PF00364">
    <property type="entry name" value="Biotin_lipoyl"/>
    <property type="match status" value="1"/>
</dbReference>
<dbReference type="InterPro" id="IPR045257">
    <property type="entry name" value="E2/Pdx1"/>
</dbReference>
<dbReference type="SUPFAM" id="SSF52777">
    <property type="entry name" value="CoA-dependent acyltransferases"/>
    <property type="match status" value="1"/>
</dbReference>
<keyword evidence="3 5" id="KW-0450">Lipoyl</keyword>
<evidence type="ECO:0000313" key="8">
    <source>
        <dbReference type="Ensembl" id="ENSAMXP00005043836.1"/>
    </source>
</evidence>
<dbReference type="FunFam" id="3.30.559.10:FF:000003">
    <property type="entry name" value="Acetyltransferase component of pyruvate dehydrogenase complex"/>
    <property type="match status" value="1"/>
</dbReference>
<feature type="region of interest" description="Disordered" evidence="6">
    <location>
        <begin position="184"/>
        <end position="220"/>
    </location>
</feature>
<evidence type="ECO:0000313" key="9">
    <source>
        <dbReference type="Proteomes" id="UP000694621"/>
    </source>
</evidence>
<dbReference type="PROSITE" id="PS00189">
    <property type="entry name" value="LIPOYL"/>
    <property type="match status" value="1"/>
</dbReference>
<dbReference type="Ensembl" id="ENSAMXT00005047642.1">
    <property type="protein sequence ID" value="ENSAMXP00005043836.1"/>
    <property type="gene ID" value="ENSAMXG00005020376.1"/>
</dbReference>
<sequence>MAASLRLGRQTVLTGLRIIKVKRCQWSPQVCGGLVRQLYQSPAVFGAAPIKVQMPALSPTMEEGNIVKWLKKEGEAVAAGDALCEIETDKAVVTMESNDDGVLAKILMEEGSKSVRLGTLIAVMVEEGEDWKQVEIPAVSSQPAQSAPSPAPPAAAPTSTTPVAPPPRSAEAGQDALNLLKKGDAARRAAPVSAPPPAASAPAPAAPATATPAPTAAPASGRPLYPAISVPGKPGAPGTFTEVPASNVRRVIAQRLTQSKTTIPHAYATVDCDLGAVMKLRKQLAKEEIKVSVNDFIVKAAAVTLKEMPEVNVTWSGEGPQALDSIHISIAVATDRGLITPIIKDAADKGVQEIAANAKALAQKARAGKLLPEEYQGGSFSISNLGMFGISGFSAVINPPQACILAVGRSRDELTLAPEGPDDSGPVLRTRQLMTVTLSSDGRLVDDELASRFLDKFRVNLEKPQRMALA</sequence>
<dbReference type="InterPro" id="IPR011053">
    <property type="entry name" value="Single_hybrid_motif"/>
</dbReference>
<evidence type="ECO:0000259" key="7">
    <source>
        <dbReference type="PROSITE" id="PS50968"/>
    </source>
</evidence>
<accession>A0A8B9KZI1</accession>
<dbReference type="FunFam" id="2.40.50.100:FF:000010">
    <property type="entry name" value="Acetyltransferase component of pyruvate dehydrogenase complex"/>
    <property type="match status" value="1"/>
</dbReference>
<dbReference type="PANTHER" id="PTHR23151">
    <property type="entry name" value="DIHYDROLIPOAMIDE ACETYL/SUCCINYL-TRANSFERASE-RELATED"/>
    <property type="match status" value="1"/>
</dbReference>
<reference evidence="8" key="1">
    <citation type="submission" date="2025-08" db="UniProtKB">
        <authorList>
            <consortium name="Ensembl"/>
        </authorList>
    </citation>
    <scope>IDENTIFICATION</scope>
</reference>
<dbReference type="Gene3D" id="3.30.559.10">
    <property type="entry name" value="Chloramphenicol acetyltransferase-like domain"/>
    <property type="match status" value="1"/>
</dbReference>
<keyword evidence="5" id="KW-0012">Acyltransferase</keyword>
<comment type="cofactor">
    <cofactor evidence="5">
        <name>(R)-lipoate</name>
        <dbReference type="ChEBI" id="CHEBI:83088"/>
    </cofactor>
</comment>
<evidence type="ECO:0000256" key="6">
    <source>
        <dbReference type="SAM" id="MobiDB-lite"/>
    </source>
</evidence>
<proteinExistence type="inferred from homology"/>
<evidence type="ECO:0000256" key="4">
    <source>
        <dbReference type="ARBA" id="ARBA00022946"/>
    </source>
</evidence>
<dbReference type="GO" id="GO:0006086">
    <property type="term" value="P:pyruvate decarboxylation to acetyl-CoA"/>
    <property type="evidence" value="ECO:0007669"/>
    <property type="project" value="InterPro"/>
</dbReference>
<dbReference type="InterPro" id="IPR000089">
    <property type="entry name" value="Biotin_lipoyl"/>
</dbReference>
<comment type="similarity">
    <text evidence="2 5">Belongs to the 2-oxoacid dehydrogenase family.</text>
</comment>
<feature type="compositionally biased region" description="Low complexity" evidence="6">
    <location>
        <begin position="200"/>
        <end position="220"/>
    </location>
</feature>
<evidence type="ECO:0000256" key="3">
    <source>
        <dbReference type="ARBA" id="ARBA00022823"/>
    </source>
</evidence>
<protein>
    <recommendedName>
        <fullName evidence="5">Dihydrolipoamide acetyltransferase component of pyruvate dehydrogenase complex</fullName>
        <ecNumber evidence="5">2.3.1.-</ecNumber>
    </recommendedName>
</protein>
<dbReference type="AlphaFoldDB" id="A0A8B9KZI1"/>
<dbReference type="GO" id="GO:0005759">
    <property type="term" value="C:mitochondrial matrix"/>
    <property type="evidence" value="ECO:0007669"/>
    <property type="project" value="UniProtKB-SubCell"/>
</dbReference>
<dbReference type="EC" id="2.3.1.-" evidence="5"/>
<feature type="domain" description="Lipoyl-binding" evidence="7">
    <location>
        <begin position="49"/>
        <end position="125"/>
    </location>
</feature>
<dbReference type="InterPro" id="IPR023213">
    <property type="entry name" value="CAT-like_dom_sf"/>
</dbReference>
<feature type="region of interest" description="Disordered" evidence="6">
    <location>
        <begin position="138"/>
        <end position="171"/>
    </location>
</feature>
<keyword evidence="5" id="KW-0808">Transferase</keyword>
<keyword evidence="4" id="KW-0809">Transit peptide</keyword>
<dbReference type="PROSITE" id="PS50968">
    <property type="entry name" value="BIOTINYL_LIPOYL"/>
    <property type="match status" value="1"/>
</dbReference>
<dbReference type="Pfam" id="PF00198">
    <property type="entry name" value="2-oxoacid_dh"/>
    <property type="match status" value="1"/>
</dbReference>
<dbReference type="Proteomes" id="UP000694621">
    <property type="component" value="Unplaced"/>
</dbReference>
<dbReference type="GO" id="GO:0016746">
    <property type="term" value="F:acyltransferase activity"/>
    <property type="evidence" value="ECO:0007669"/>
    <property type="project" value="UniProtKB-KW"/>
</dbReference>
<dbReference type="InterPro" id="IPR003016">
    <property type="entry name" value="2-oxoA_DH_lipoyl-BS"/>
</dbReference>
<name>A0A8B9KZI1_ASTMX</name>
<evidence type="ECO:0000256" key="5">
    <source>
        <dbReference type="RuleBase" id="RU003423"/>
    </source>
</evidence>
<evidence type="ECO:0000256" key="1">
    <source>
        <dbReference type="ARBA" id="ARBA00004305"/>
    </source>
</evidence>
<dbReference type="InterPro" id="IPR001078">
    <property type="entry name" value="2-oxoacid_DH_actylTfrase"/>
</dbReference>
<organism evidence="8 9">
    <name type="scientific">Astyanax mexicanus</name>
    <name type="common">Blind cave fish</name>
    <name type="synonym">Astyanax fasciatus mexicanus</name>
    <dbReference type="NCBI Taxonomy" id="7994"/>
    <lineage>
        <taxon>Eukaryota</taxon>
        <taxon>Metazoa</taxon>
        <taxon>Chordata</taxon>
        <taxon>Craniata</taxon>
        <taxon>Vertebrata</taxon>
        <taxon>Euteleostomi</taxon>
        <taxon>Actinopterygii</taxon>
        <taxon>Neopterygii</taxon>
        <taxon>Teleostei</taxon>
        <taxon>Ostariophysi</taxon>
        <taxon>Characiformes</taxon>
        <taxon>Characoidei</taxon>
        <taxon>Acestrorhamphidae</taxon>
        <taxon>Acestrorhamphinae</taxon>
        <taxon>Astyanax</taxon>
    </lineage>
</organism>
<evidence type="ECO:0000256" key="2">
    <source>
        <dbReference type="ARBA" id="ARBA00007317"/>
    </source>
</evidence>
<dbReference type="CDD" id="cd06849">
    <property type="entry name" value="lipoyl_domain"/>
    <property type="match status" value="1"/>
</dbReference>
<dbReference type="Gene3D" id="2.40.50.100">
    <property type="match status" value="1"/>
</dbReference>
<dbReference type="GO" id="GO:0045254">
    <property type="term" value="C:pyruvate dehydrogenase complex"/>
    <property type="evidence" value="ECO:0007669"/>
    <property type="project" value="InterPro"/>
</dbReference>
<comment type="subcellular location">
    <subcellularLocation>
        <location evidence="1">Mitochondrion matrix</location>
    </subcellularLocation>
</comment>
<dbReference type="PANTHER" id="PTHR23151:SF90">
    <property type="entry name" value="DIHYDROLIPOYLLYSINE-RESIDUE ACETYLTRANSFERASE COMPONENT OF PYRUVATE DEHYDROGENASE COMPLEX, MITOCHONDRIAL-RELATED"/>
    <property type="match status" value="1"/>
</dbReference>
<feature type="compositionally biased region" description="Low complexity" evidence="6">
    <location>
        <begin position="138"/>
        <end position="148"/>
    </location>
</feature>
<dbReference type="SUPFAM" id="SSF51230">
    <property type="entry name" value="Single hybrid motif"/>
    <property type="match status" value="1"/>
</dbReference>